<dbReference type="RefSeq" id="WP_052374485.1">
    <property type="nucleotide sequence ID" value="NZ_ASRX01000011.1"/>
</dbReference>
<dbReference type="AlphaFoldDB" id="A0A017TEZ7"/>
<dbReference type="EMBL" id="ASRX01000011">
    <property type="protein sequence ID" value="EYF07156.1"/>
    <property type="molecule type" value="Genomic_DNA"/>
</dbReference>
<dbReference type="eggNOG" id="COG4799">
    <property type="taxonomic scope" value="Bacteria"/>
</dbReference>
<dbReference type="GO" id="GO:0005975">
    <property type="term" value="P:carbohydrate metabolic process"/>
    <property type="evidence" value="ECO:0007669"/>
    <property type="project" value="InterPro"/>
</dbReference>
<dbReference type="InterPro" id="IPR009648">
    <property type="entry name" value="Malonate_gamma"/>
</dbReference>
<comment type="caution">
    <text evidence="1">The sequence shown here is derived from an EMBL/GenBank/DDBJ whole genome shotgun (WGS) entry which is preliminary data.</text>
</comment>
<evidence type="ECO:0000313" key="1">
    <source>
        <dbReference type="EMBL" id="EYF07156.1"/>
    </source>
</evidence>
<dbReference type="OrthoDB" id="6086640at2"/>
<protein>
    <submittedName>
        <fullName evidence="1">Malonate decarboxylase gamma subunit</fullName>
    </submittedName>
</protein>
<dbReference type="Pfam" id="PF06833">
    <property type="entry name" value="MdcE"/>
    <property type="match status" value="1"/>
</dbReference>
<gene>
    <name evidence="1" type="ORF">CAP_0635</name>
</gene>
<keyword evidence="2" id="KW-1185">Reference proteome</keyword>
<accession>A0A017TEZ7</accession>
<reference evidence="1 2" key="1">
    <citation type="submission" date="2013-05" db="EMBL/GenBank/DDBJ databases">
        <title>Genome assembly of Chondromyces apiculatus DSM 436.</title>
        <authorList>
            <person name="Sharma G."/>
            <person name="Khatri I."/>
            <person name="Kaur C."/>
            <person name="Mayilraj S."/>
            <person name="Subramanian S."/>
        </authorList>
    </citation>
    <scope>NUCLEOTIDE SEQUENCE [LARGE SCALE GENOMIC DNA]</scope>
    <source>
        <strain evidence="1 2">DSM 436</strain>
    </source>
</reference>
<dbReference type="Gene3D" id="3.90.226.10">
    <property type="entry name" value="2-enoyl-CoA Hydratase, Chain A, domain 1"/>
    <property type="match status" value="1"/>
</dbReference>
<dbReference type="STRING" id="1192034.CAP_0635"/>
<dbReference type="SUPFAM" id="SSF52096">
    <property type="entry name" value="ClpP/crotonase"/>
    <property type="match status" value="1"/>
</dbReference>
<evidence type="ECO:0000313" key="2">
    <source>
        <dbReference type="Proteomes" id="UP000019678"/>
    </source>
</evidence>
<dbReference type="NCBIfam" id="TIGR03134">
    <property type="entry name" value="malonate_gamma"/>
    <property type="match status" value="1"/>
</dbReference>
<name>A0A017TEZ7_9BACT</name>
<organism evidence="1 2">
    <name type="scientific">Chondromyces apiculatus DSM 436</name>
    <dbReference type="NCBI Taxonomy" id="1192034"/>
    <lineage>
        <taxon>Bacteria</taxon>
        <taxon>Pseudomonadati</taxon>
        <taxon>Myxococcota</taxon>
        <taxon>Polyangia</taxon>
        <taxon>Polyangiales</taxon>
        <taxon>Polyangiaceae</taxon>
        <taxon>Chondromyces</taxon>
    </lineage>
</organism>
<sequence length="305" mass="32303">MTAEPTSRGRVWFEIFAQGGTVVPSGAASVLVADAPLPDAPLPDAPLPDAPLPDAPLPDAPLTGTTARVLAVVPDPHNPFPRARGGEVGLLEGWTLARHVRAAIDADTADETEPPGPRRPLLAIVDVTSQAYGRREEMLGIHLACAAAADAYAAARLAGHPVIALLVGKAMSGAFLAHGYQANRILALDAPGVVVHAMGPEAAARVTRRTVDDLHRLVEANLPMAYDIRSYRKLGFLHALLDGIDADAPTPAQVSRVRSAVAQAIDDARRGPRDLSNRLASPEAMHARAASLEVRRRLAEQWDER</sequence>
<dbReference type="InterPro" id="IPR029045">
    <property type="entry name" value="ClpP/crotonase-like_dom_sf"/>
</dbReference>
<proteinExistence type="predicted"/>
<dbReference type="Proteomes" id="UP000019678">
    <property type="component" value="Unassembled WGS sequence"/>
</dbReference>